<proteinExistence type="predicted"/>
<dbReference type="InterPro" id="IPR018777">
    <property type="entry name" value="Replication_initiator_prot_A"/>
</dbReference>
<dbReference type="AlphaFoldDB" id="S9Q7S5"/>
<feature type="region of interest" description="Disordered" evidence="1">
    <location>
        <begin position="1"/>
        <end position="26"/>
    </location>
</feature>
<gene>
    <name evidence="2" type="ORF">Salmuc_04556</name>
</gene>
<keyword evidence="3" id="KW-1185">Reference proteome</keyword>
<dbReference type="HOGENOM" id="CLU_050846_2_0_5"/>
<dbReference type="EMBL" id="APVH01000070">
    <property type="protein sequence ID" value="EPX75638.1"/>
    <property type="molecule type" value="Genomic_DNA"/>
</dbReference>
<evidence type="ECO:0000313" key="2">
    <source>
        <dbReference type="EMBL" id="EPX75638.1"/>
    </source>
</evidence>
<name>S9Q7S5_9RHOB</name>
<protein>
    <submittedName>
        <fullName evidence="2">RepA</fullName>
    </submittedName>
</protein>
<dbReference type="eggNOG" id="COG5534">
    <property type="taxonomic scope" value="Bacteria"/>
</dbReference>
<sequence>MVTETPNLGLSVQSTAPGHATSPLLPDRHPQHDLFICDVADAVLKDMMAHMEHPFYALSKKPETSIRRYEQNGCWIEITPSVKGLATIYDKDILIYCISQIMAGLKAGEEVSPRVRINSRDLLIFTNRGTAGKDYQALVEAIDRLSGTRISTNIRTGDEEQYDTFGLIETASVRRKHGLDGRLLWCEVKLSDWVFNAIRSHEVLTLHRDYFRLRKPLERRVYEIARKHCGRQDEWRISLPALLKKTGSQSPLKRFRQMVRNLVEYDHLPDYSVSFLDDRDMVIFSNRGTVVEKPEPPALPGIRLDPEIHDRARENAPGWDVHYLEREWRIWMADGGFDAPRDPNRAFLGFCKKWFEKRGRP</sequence>
<dbReference type="STRING" id="1123237.Salmuc_04556"/>
<accession>S9Q7S5</accession>
<feature type="compositionally biased region" description="Polar residues" evidence="1">
    <location>
        <begin position="1"/>
        <end position="16"/>
    </location>
</feature>
<evidence type="ECO:0000256" key="1">
    <source>
        <dbReference type="SAM" id="MobiDB-lite"/>
    </source>
</evidence>
<organism evidence="2 3">
    <name type="scientific">Salipiger mucosus DSM 16094</name>
    <dbReference type="NCBI Taxonomy" id="1123237"/>
    <lineage>
        <taxon>Bacteria</taxon>
        <taxon>Pseudomonadati</taxon>
        <taxon>Pseudomonadota</taxon>
        <taxon>Alphaproteobacteria</taxon>
        <taxon>Rhodobacterales</taxon>
        <taxon>Roseobacteraceae</taxon>
        <taxon>Salipiger</taxon>
    </lineage>
</organism>
<comment type="caution">
    <text evidence="2">The sequence shown here is derived from an EMBL/GenBank/DDBJ whole genome shotgun (WGS) entry which is preliminary data.</text>
</comment>
<dbReference type="RefSeq" id="WP_021121050.1">
    <property type="nucleotide sequence ID" value="NZ_KE557290.1"/>
</dbReference>
<dbReference type="Pfam" id="PF10134">
    <property type="entry name" value="RPA"/>
    <property type="match status" value="1"/>
</dbReference>
<dbReference type="Proteomes" id="UP000015347">
    <property type="component" value="Unassembled WGS sequence"/>
</dbReference>
<reference evidence="3" key="1">
    <citation type="journal article" date="2014" name="Stand. Genomic Sci.">
        <title>Genome sequence of the exopolysaccharide-producing Salipiger mucosus type strain (DSM 16094(T)), a moderately halophilic member of the Roseobacter clade.</title>
        <authorList>
            <person name="Riedel T."/>
            <person name="Spring S."/>
            <person name="Fiebig A."/>
            <person name="Petersen J."/>
            <person name="Kyrpides N.C."/>
            <person name="Goker M."/>
            <person name="Klenk H.P."/>
        </authorList>
    </citation>
    <scope>NUCLEOTIDE SEQUENCE [LARGE SCALE GENOMIC DNA]</scope>
    <source>
        <strain evidence="3">DSM 16094</strain>
    </source>
</reference>
<evidence type="ECO:0000313" key="3">
    <source>
        <dbReference type="Proteomes" id="UP000015347"/>
    </source>
</evidence>
<dbReference type="OrthoDB" id="581589at2"/>